<evidence type="ECO:0000259" key="2">
    <source>
        <dbReference type="Pfam" id="PF13598"/>
    </source>
</evidence>
<feature type="chain" id="PRO_5002149941" description="DUF4139 domain-containing protein" evidence="1">
    <location>
        <begin position="24"/>
        <end position="480"/>
    </location>
</feature>
<reference evidence="3 4" key="1">
    <citation type="submission" date="2014-12" db="EMBL/GenBank/DDBJ databases">
        <title>Genomes of Geoalkalibacter ferrihydriticus and Geoalkalibacter subterraneus, two haloalkaliphilic metal-reducing members of the Geobacteraceae.</title>
        <authorList>
            <person name="Badalamenti J.P."/>
            <person name="Torres C.I."/>
            <person name="Krajmalnik-Brown R."/>
            <person name="Bond D.R."/>
        </authorList>
    </citation>
    <scope>NUCLEOTIDE SEQUENCE [LARGE SCALE GENOMIC DNA]</scope>
    <source>
        <strain evidence="3 4">DSM 17813</strain>
    </source>
</reference>
<organism evidence="3 4">
    <name type="scientific">Geoalkalibacter ferrihydriticus DSM 17813</name>
    <dbReference type="NCBI Taxonomy" id="1121915"/>
    <lineage>
        <taxon>Bacteria</taxon>
        <taxon>Pseudomonadati</taxon>
        <taxon>Thermodesulfobacteriota</taxon>
        <taxon>Desulfuromonadia</taxon>
        <taxon>Desulfuromonadales</taxon>
        <taxon>Geoalkalibacteraceae</taxon>
        <taxon>Geoalkalibacter</taxon>
    </lineage>
</organism>
<comment type="caution">
    <text evidence="3">The sequence shown here is derived from an EMBL/GenBank/DDBJ whole genome shotgun (WGS) entry which is preliminary data.</text>
</comment>
<dbReference type="Proteomes" id="UP000035068">
    <property type="component" value="Unassembled WGS sequence"/>
</dbReference>
<gene>
    <name evidence="3" type="ORF">GFER_12275</name>
</gene>
<proteinExistence type="predicted"/>
<keyword evidence="1" id="KW-0732">Signal</keyword>
<dbReference type="PANTHER" id="PTHR38075:SF1">
    <property type="entry name" value="DUF4139 DOMAIN-CONTAINING PROTEIN"/>
    <property type="match status" value="1"/>
</dbReference>
<evidence type="ECO:0000256" key="1">
    <source>
        <dbReference type="SAM" id="SignalP"/>
    </source>
</evidence>
<dbReference type="EMBL" id="JWJD01000005">
    <property type="protein sequence ID" value="KIH76035.1"/>
    <property type="molecule type" value="Genomic_DNA"/>
</dbReference>
<dbReference type="RefSeq" id="WP_040099992.1">
    <property type="nucleotide sequence ID" value="NZ_JWJD01000005.1"/>
</dbReference>
<name>A0A0C2HM25_9BACT</name>
<keyword evidence="4" id="KW-1185">Reference proteome</keyword>
<feature type="signal peptide" evidence="1">
    <location>
        <begin position="1"/>
        <end position="23"/>
    </location>
</feature>
<feature type="domain" description="DUF4139" evidence="2">
    <location>
        <begin position="187"/>
        <end position="480"/>
    </location>
</feature>
<protein>
    <recommendedName>
        <fullName evidence="2">DUF4139 domain-containing protein</fullName>
    </recommendedName>
</protein>
<accession>A0A0C2HM25</accession>
<dbReference type="PANTHER" id="PTHR38075">
    <property type="entry name" value="DUF4139 DOMAIN-CONTAINING PROTEIN"/>
    <property type="match status" value="1"/>
</dbReference>
<dbReference type="InterPro" id="IPR037291">
    <property type="entry name" value="DUF4139"/>
</dbReference>
<dbReference type="AlphaFoldDB" id="A0A0C2HM25"/>
<evidence type="ECO:0000313" key="3">
    <source>
        <dbReference type="EMBL" id="KIH76035.1"/>
    </source>
</evidence>
<sequence length="480" mass="53183">MKRFVPAALVAALLFLGAPLVFGADEIISTLDDQQDIALTIYNEDLALVKDRRQVRLPAGTNRLALDGVSARMQPQTALLRTLDGEADVQILSQSFDFDLLTPHNLLKNHIGRQVQVVRTHPQSGAETTETATLLAYGDQGVVLRLGERIETEIPGRLVFSEVPANLRERPTLVVEVDNPRAGTRQLELSYLTGGLSWHADYAAELNAAGDRLDLSAWVNLTNESGTAYRDAQVQLVAGAVQRVTDAPRPQRDLMVRAALAAPMEKMEAQGLFDYYLYSLPRSTSIAERQSKQVALFSAAAVPVRKEYLLRGADYYYSGRYPDLGERLAVSAFIEFINRAQDGLGLPLPQGILRAYQRDGSGNTQFIGENRIAHTPRNEKVRLSLGHAFDVTAARKQTDFRRISGGERQTPVVETAFALTLRNGSDQVVRVRVEEPLPGDWEILRENLPHRKEAAHLAVWEVEVPAGGEALLEYRALVRY</sequence>
<dbReference type="Pfam" id="PF13598">
    <property type="entry name" value="DUF4139"/>
    <property type="match status" value="1"/>
</dbReference>
<evidence type="ECO:0000313" key="4">
    <source>
        <dbReference type="Proteomes" id="UP000035068"/>
    </source>
</evidence>